<evidence type="ECO:0000256" key="3">
    <source>
        <dbReference type="ARBA" id="ARBA00022538"/>
    </source>
</evidence>
<evidence type="ECO:0000256" key="8">
    <source>
        <dbReference type="ARBA" id="ARBA00023065"/>
    </source>
</evidence>
<dbReference type="SUPFAM" id="SSF81324">
    <property type="entry name" value="Voltage-gated potassium channels"/>
    <property type="match status" value="1"/>
</dbReference>
<keyword evidence="15" id="KW-1185">Reference proteome</keyword>
<evidence type="ECO:0000256" key="6">
    <source>
        <dbReference type="ARBA" id="ARBA00022958"/>
    </source>
</evidence>
<feature type="domain" description="Ion transport" evidence="13">
    <location>
        <begin position="13"/>
        <end position="210"/>
    </location>
</feature>
<feature type="transmembrane region" description="Helical" evidence="12">
    <location>
        <begin position="186"/>
        <end position="207"/>
    </location>
</feature>
<keyword evidence="7 12" id="KW-1133">Transmembrane helix</keyword>
<evidence type="ECO:0000256" key="10">
    <source>
        <dbReference type="ARBA" id="ARBA00023303"/>
    </source>
</evidence>
<keyword evidence="11" id="KW-0175">Coiled coil</keyword>
<evidence type="ECO:0000256" key="1">
    <source>
        <dbReference type="ARBA" id="ARBA00004141"/>
    </source>
</evidence>
<evidence type="ECO:0000313" key="15">
    <source>
        <dbReference type="Proteomes" id="UP001596364"/>
    </source>
</evidence>
<evidence type="ECO:0000256" key="11">
    <source>
        <dbReference type="SAM" id="Coils"/>
    </source>
</evidence>
<dbReference type="Pfam" id="PF00520">
    <property type="entry name" value="Ion_trans"/>
    <property type="match status" value="1"/>
</dbReference>
<feature type="transmembrane region" description="Helical" evidence="12">
    <location>
        <begin position="161"/>
        <end position="179"/>
    </location>
</feature>
<keyword evidence="4 12" id="KW-0812">Transmembrane</keyword>
<comment type="caution">
    <text evidence="14">The sequence shown here is derived from an EMBL/GenBank/DDBJ whole genome shotgun (WGS) entry which is preliminary data.</text>
</comment>
<evidence type="ECO:0000259" key="13">
    <source>
        <dbReference type="Pfam" id="PF00520"/>
    </source>
</evidence>
<dbReference type="PANTHER" id="PTHR11537:SF254">
    <property type="entry name" value="POTASSIUM VOLTAGE-GATED CHANNEL PROTEIN SHAB"/>
    <property type="match status" value="1"/>
</dbReference>
<dbReference type="RefSeq" id="WP_131259036.1">
    <property type="nucleotide sequence ID" value="NZ_JBHSUS010000001.1"/>
</dbReference>
<evidence type="ECO:0000256" key="7">
    <source>
        <dbReference type="ARBA" id="ARBA00022989"/>
    </source>
</evidence>
<dbReference type="Gene3D" id="1.10.287.70">
    <property type="match status" value="1"/>
</dbReference>
<dbReference type="PANTHER" id="PTHR11537">
    <property type="entry name" value="VOLTAGE-GATED POTASSIUM CHANNEL"/>
    <property type="match status" value="1"/>
</dbReference>
<dbReference type="InterPro" id="IPR028325">
    <property type="entry name" value="VG_K_chnl"/>
</dbReference>
<organism evidence="14 15">
    <name type="scientific">Pseudobowmanella zhangzhouensis</name>
    <dbReference type="NCBI Taxonomy" id="1537679"/>
    <lineage>
        <taxon>Bacteria</taxon>
        <taxon>Pseudomonadati</taxon>
        <taxon>Pseudomonadota</taxon>
        <taxon>Gammaproteobacteria</taxon>
        <taxon>Alteromonadales</taxon>
        <taxon>Alteromonadaceae</taxon>
    </lineage>
</organism>
<comment type="subcellular location">
    <subcellularLocation>
        <location evidence="1">Membrane</location>
        <topology evidence="1">Multi-pass membrane protein</topology>
    </subcellularLocation>
</comment>
<evidence type="ECO:0000256" key="5">
    <source>
        <dbReference type="ARBA" id="ARBA00022826"/>
    </source>
</evidence>
<accession>A0ABW1XGP3</accession>
<keyword evidence="2" id="KW-0813">Transport</keyword>
<feature type="transmembrane region" description="Helical" evidence="12">
    <location>
        <begin position="16"/>
        <end position="37"/>
    </location>
</feature>
<keyword evidence="3" id="KW-0633">Potassium transport</keyword>
<evidence type="ECO:0000256" key="12">
    <source>
        <dbReference type="SAM" id="Phobius"/>
    </source>
</evidence>
<dbReference type="InterPro" id="IPR005821">
    <property type="entry name" value="Ion_trans_dom"/>
</dbReference>
<keyword evidence="10 14" id="KW-0407">Ion channel</keyword>
<keyword evidence="9 12" id="KW-0472">Membrane</keyword>
<evidence type="ECO:0000313" key="14">
    <source>
        <dbReference type="EMBL" id="MFC6438929.1"/>
    </source>
</evidence>
<proteinExistence type="predicted"/>
<keyword evidence="6" id="KW-0630">Potassium</keyword>
<keyword evidence="5" id="KW-0631">Potassium channel</keyword>
<reference evidence="15" key="1">
    <citation type="journal article" date="2019" name="Int. J. Syst. Evol. Microbiol.">
        <title>The Global Catalogue of Microorganisms (GCM) 10K type strain sequencing project: providing services to taxonomists for standard genome sequencing and annotation.</title>
        <authorList>
            <consortium name="The Broad Institute Genomics Platform"/>
            <consortium name="The Broad Institute Genome Sequencing Center for Infectious Disease"/>
            <person name="Wu L."/>
            <person name="Ma J."/>
        </authorList>
    </citation>
    <scope>NUCLEOTIDE SEQUENCE [LARGE SCALE GENOMIC DNA]</scope>
    <source>
        <strain evidence="15">CGMCC 1.16031</strain>
    </source>
</reference>
<name>A0ABW1XGP3_9ALTE</name>
<gene>
    <name evidence="14" type="ORF">ACFP85_02015</name>
</gene>
<keyword evidence="8" id="KW-0406">Ion transport</keyword>
<feature type="transmembrane region" description="Helical" evidence="12">
    <location>
        <begin position="124"/>
        <end position="146"/>
    </location>
</feature>
<evidence type="ECO:0000256" key="9">
    <source>
        <dbReference type="ARBA" id="ARBA00023136"/>
    </source>
</evidence>
<sequence length="261" mass="29196">MKLVDRHGNALKPFDIGMMLLSLVAVVLVSVLLLVPLEDDVRNYLLTMDTFICLIFLAHFLFNWLTADSPLTYLKHHWIDLIASIPAVEPFRLARFLQVFRVIRLLRAAHYSLLPTFKARIQTTLATLMAVLIVVIGGAGLSIYLVEHNAPGAMIKTAEDALWWSLVTISTVGYGDFYPVTTTGRIIAVLLIMSGVSLFGVISGYLVSHFITPDEDDQLALQSKRLSRIDVQVEDLTHSVNRLHEKLDQLLADKARSSEDK</sequence>
<evidence type="ECO:0000256" key="4">
    <source>
        <dbReference type="ARBA" id="ARBA00022692"/>
    </source>
</evidence>
<feature type="coiled-coil region" evidence="11">
    <location>
        <begin position="233"/>
        <end position="260"/>
    </location>
</feature>
<feature type="transmembrane region" description="Helical" evidence="12">
    <location>
        <begin position="44"/>
        <end position="62"/>
    </location>
</feature>
<protein>
    <submittedName>
        <fullName evidence="14">Potassium channel family protein</fullName>
    </submittedName>
</protein>
<dbReference type="EMBL" id="JBHSUS010000001">
    <property type="protein sequence ID" value="MFC6438929.1"/>
    <property type="molecule type" value="Genomic_DNA"/>
</dbReference>
<evidence type="ECO:0000256" key="2">
    <source>
        <dbReference type="ARBA" id="ARBA00022448"/>
    </source>
</evidence>
<dbReference type="Proteomes" id="UP001596364">
    <property type="component" value="Unassembled WGS sequence"/>
</dbReference>
<dbReference type="GO" id="GO:0034220">
    <property type="term" value="P:monoatomic ion transmembrane transport"/>
    <property type="evidence" value="ECO:0007669"/>
    <property type="project" value="UniProtKB-KW"/>
</dbReference>